<name>A0A9W8X9Z7_9PLEO</name>
<dbReference type="AlphaFoldDB" id="A0A9W8X9Z7"/>
<dbReference type="GeneID" id="80915087"/>
<dbReference type="GO" id="GO:0016491">
    <property type="term" value="F:oxidoreductase activity"/>
    <property type="evidence" value="ECO:0007669"/>
    <property type="project" value="InterPro"/>
</dbReference>
<dbReference type="PANTHER" id="PTHR40260:SF2">
    <property type="entry name" value="BLR8190 PROTEIN"/>
    <property type="match status" value="1"/>
</dbReference>
<dbReference type="PANTHER" id="PTHR40260">
    <property type="entry name" value="BLR8190 PROTEIN"/>
    <property type="match status" value="1"/>
</dbReference>
<dbReference type="NCBIfam" id="TIGR02118">
    <property type="entry name" value="EthD family reductase"/>
    <property type="match status" value="1"/>
</dbReference>
<evidence type="ECO:0008006" key="4">
    <source>
        <dbReference type="Google" id="ProtNLM"/>
    </source>
</evidence>
<dbReference type="Proteomes" id="UP001140513">
    <property type="component" value="Unassembled WGS sequence"/>
</dbReference>
<evidence type="ECO:0000313" key="2">
    <source>
        <dbReference type="EMBL" id="KAJ4345427.1"/>
    </source>
</evidence>
<proteinExistence type="inferred from homology"/>
<protein>
    <recommendedName>
        <fullName evidence="4">EthD domain-containing protein</fullName>
    </recommendedName>
</protein>
<dbReference type="EMBL" id="JAPEUX010000009">
    <property type="protein sequence ID" value="KAJ4345427.1"/>
    <property type="molecule type" value="Genomic_DNA"/>
</dbReference>
<dbReference type="InterPro" id="IPR009799">
    <property type="entry name" value="EthD_dom"/>
</dbReference>
<keyword evidence="3" id="KW-1185">Reference proteome</keyword>
<dbReference type="Gene3D" id="3.30.70.100">
    <property type="match status" value="1"/>
</dbReference>
<gene>
    <name evidence="2" type="ORF">N0V89_011557</name>
</gene>
<organism evidence="2 3">
    <name type="scientific">Didymosphaeria variabile</name>
    <dbReference type="NCBI Taxonomy" id="1932322"/>
    <lineage>
        <taxon>Eukaryota</taxon>
        <taxon>Fungi</taxon>
        <taxon>Dikarya</taxon>
        <taxon>Ascomycota</taxon>
        <taxon>Pezizomycotina</taxon>
        <taxon>Dothideomycetes</taxon>
        <taxon>Pleosporomycetidae</taxon>
        <taxon>Pleosporales</taxon>
        <taxon>Massarineae</taxon>
        <taxon>Didymosphaeriaceae</taxon>
        <taxon>Didymosphaeria</taxon>
    </lineage>
</organism>
<reference evidence="2" key="1">
    <citation type="submission" date="2022-10" db="EMBL/GenBank/DDBJ databases">
        <title>Tapping the CABI collections for fungal endophytes: first genome assemblies for Collariella, Neodidymelliopsis, Ascochyta clinopodiicola, Didymella pomorum, Didymosphaeria variabile, Neocosmospora piperis and Neocucurbitaria cava.</title>
        <authorList>
            <person name="Hill R."/>
        </authorList>
    </citation>
    <scope>NUCLEOTIDE SEQUENCE</scope>
    <source>
        <strain evidence="2">IMI 356815</strain>
    </source>
</reference>
<dbReference type="RefSeq" id="XP_056065591.1">
    <property type="nucleotide sequence ID" value="XM_056220288.1"/>
</dbReference>
<comment type="similarity">
    <text evidence="1">Belongs to the tpcK family.</text>
</comment>
<evidence type="ECO:0000256" key="1">
    <source>
        <dbReference type="ARBA" id="ARBA00005986"/>
    </source>
</evidence>
<evidence type="ECO:0000313" key="3">
    <source>
        <dbReference type="Proteomes" id="UP001140513"/>
    </source>
</evidence>
<dbReference type="OrthoDB" id="4892971at2759"/>
<dbReference type="SUPFAM" id="SSF54909">
    <property type="entry name" value="Dimeric alpha+beta barrel"/>
    <property type="match status" value="1"/>
</dbReference>
<comment type="caution">
    <text evidence="2">The sequence shown here is derived from an EMBL/GenBank/DDBJ whole genome shotgun (WGS) entry which is preliminary data.</text>
</comment>
<dbReference type="InterPro" id="IPR011008">
    <property type="entry name" value="Dimeric_a/b-barrel"/>
</dbReference>
<accession>A0A9W8X9Z7</accession>
<sequence length="102" mass="11558">MAPVHVFVMYPRKATFDMKYYLATHMPLVKKHWTQYGLTKYTVTQYEDPESPYSVGCVLEFDSMDSYKKAGAGPEKDEVFGDIPNFSNEKPTLFAGEVTGTS</sequence>